<dbReference type="PANTHER" id="PTHR47739:SF1">
    <property type="entry name" value="TRNA1(VAL) (ADENINE(37)-N6)-METHYLTRANSFERASE"/>
    <property type="match status" value="1"/>
</dbReference>
<keyword evidence="4 6" id="KW-0949">S-adenosyl-L-methionine</keyword>
<dbReference type="Gene3D" id="3.40.50.150">
    <property type="entry name" value="Vaccinia Virus protein VP39"/>
    <property type="match status" value="1"/>
</dbReference>
<gene>
    <name evidence="8" type="ORF">ACFS25_09035</name>
</gene>
<dbReference type="Pfam" id="PF05175">
    <property type="entry name" value="MTS"/>
    <property type="match status" value="1"/>
</dbReference>
<evidence type="ECO:0000256" key="4">
    <source>
        <dbReference type="ARBA" id="ARBA00022691"/>
    </source>
</evidence>
<dbReference type="InterPro" id="IPR007848">
    <property type="entry name" value="Small_mtfrase_dom"/>
</dbReference>
<keyword evidence="5 6" id="KW-0819">tRNA processing</keyword>
<dbReference type="RefSeq" id="WP_381498919.1">
    <property type="nucleotide sequence ID" value="NZ_JBHUOM010000002.1"/>
</dbReference>
<evidence type="ECO:0000256" key="1">
    <source>
        <dbReference type="ARBA" id="ARBA00022490"/>
    </source>
</evidence>
<comment type="similarity">
    <text evidence="6">Belongs to the methyltransferase superfamily. tRNA (adenine-N(6)-)-methyltransferase family.</text>
</comment>
<dbReference type="PANTHER" id="PTHR47739">
    <property type="entry name" value="TRNA1(VAL) (ADENINE(37)-N6)-METHYLTRANSFERASE"/>
    <property type="match status" value="1"/>
</dbReference>
<keyword evidence="2 6" id="KW-0489">Methyltransferase</keyword>
<comment type="caution">
    <text evidence="8">The sequence shown here is derived from an EMBL/GenBank/DDBJ whole genome shotgun (WGS) entry which is preliminary data.</text>
</comment>
<dbReference type="Proteomes" id="UP001597512">
    <property type="component" value="Unassembled WGS sequence"/>
</dbReference>
<dbReference type="EC" id="2.1.1.223" evidence="6"/>
<dbReference type="HAMAP" id="MF_01872">
    <property type="entry name" value="tRNA_methyltr_YfiC"/>
    <property type="match status" value="1"/>
</dbReference>
<dbReference type="SUPFAM" id="SSF53335">
    <property type="entry name" value="S-adenosyl-L-methionine-dependent methyltransferases"/>
    <property type="match status" value="1"/>
</dbReference>
<feature type="domain" description="Methyltransferase small" evidence="7">
    <location>
        <begin position="44"/>
        <end position="130"/>
    </location>
</feature>
<organism evidence="8 9">
    <name type="scientific">Spirosoma flavum</name>
    <dbReference type="NCBI Taxonomy" id="2048557"/>
    <lineage>
        <taxon>Bacteria</taxon>
        <taxon>Pseudomonadati</taxon>
        <taxon>Bacteroidota</taxon>
        <taxon>Cytophagia</taxon>
        <taxon>Cytophagales</taxon>
        <taxon>Cytophagaceae</taxon>
        <taxon>Spirosoma</taxon>
    </lineage>
</organism>
<protein>
    <recommendedName>
        <fullName evidence="6">tRNA1(Val) (adenine(37)-N6)-methyltransferase</fullName>
        <ecNumber evidence="6">2.1.1.223</ecNumber>
    </recommendedName>
    <alternativeName>
        <fullName evidence="6">tRNA m6A37 methyltransferase</fullName>
    </alternativeName>
</protein>
<dbReference type="InterPro" id="IPR029063">
    <property type="entry name" value="SAM-dependent_MTases_sf"/>
</dbReference>
<comment type="function">
    <text evidence="6">Specifically methylates the adenine in position 37 of tRNA(1)(Val) (anticodon cmo5UAC).</text>
</comment>
<dbReference type="InterPro" id="IPR022882">
    <property type="entry name" value="tRNA_adenine-N6_MeTrfase"/>
</dbReference>
<evidence type="ECO:0000259" key="7">
    <source>
        <dbReference type="Pfam" id="PF05175"/>
    </source>
</evidence>
<dbReference type="GO" id="GO:0008168">
    <property type="term" value="F:methyltransferase activity"/>
    <property type="evidence" value="ECO:0007669"/>
    <property type="project" value="UniProtKB-KW"/>
</dbReference>
<keyword evidence="1 6" id="KW-0963">Cytoplasm</keyword>
<evidence type="ECO:0000256" key="5">
    <source>
        <dbReference type="ARBA" id="ARBA00022694"/>
    </source>
</evidence>
<reference evidence="9" key="1">
    <citation type="journal article" date="2019" name="Int. J. Syst. Evol. Microbiol.">
        <title>The Global Catalogue of Microorganisms (GCM) 10K type strain sequencing project: providing services to taxonomists for standard genome sequencing and annotation.</title>
        <authorList>
            <consortium name="The Broad Institute Genomics Platform"/>
            <consortium name="The Broad Institute Genome Sequencing Center for Infectious Disease"/>
            <person name="Wu L."/>
            <person name="Ma J."/>
        </authorList>
    </citation>
    <scope>NUCLEOTIDE SEQUENCE [LARGE SCALE GENOMIC DNA]</scope>
    <source>
        <strain evidence="9">KCTC 52490</strain>
    </source>
</reference>
<evidence type="ECO:0000313" key="9">
    <source>
        <dbReference type="Proteomes" id="UP001597512"/>
    </source>
</evidence>
<name>A0ABW6AIF7_9BACT</name>
<dbReference type="CDD" id="cd02440">
    <property type="entry name" value="AdoMet_MTases"/>
    <property type="match status" value="1"/>
</dbReference>
<sequence length="246" mass="27674">MFRFKQFTIQQDRTAMKVCTDACVLGASADVADCGVPGTADRVSRILDIGTGTGLLALMAAQRNLTAQVDAIEVDDAAFVQAKENVAASPFAGRVRVVHRRVQDFYCDIRYDRIMTNPPFYTNHLRSPDAAVSRALHTDELPFSELVEAVARLMQPDGQWWVLLPPYEAGKLAELAKKVGLRPFKRLSMRHHAQKAVFRVITGFAFEKSCIPDETLDIYEFDEETRSGGTYTVEFRALLRDFYLIF</sequence>
<keyword evidence="9" id="KW-1185">Reference proteome</keyword>
<evidence type="ECO:0000256" key="2">
    <source>
        <dbReference type="ARBA" id="ARBA00022603"/>
    </source>
</evidence>
<dbReference type="GO" id="GO:0032259">
    <property type="term" value="P:methylation"/>
    <property type="evidence" value="ECO:0007669"/>
    <property type="project" value="UniProtKB-KW"/>
</dbReference>
<accession>A0ABW6AIF7</accession>
<proteinExistence type="inferred from homology"/>
<evidence type="ECO:0000313" key="8">
    <source>
        <dbReference type="EMBL" id="MFD2933923.1"/>
    </source>
</evidence>
<dbReference type="InterPro" id="IPR050210">
    <property type="entry name" value="tRNA_Adenine-N(6)_MTase"/>
</dbReference>
<dbReference type="EMBL" id="JBHUOM010000002">
    <property type="protein sequence ID" value="MFD2933923.1"/>
    <property type="molecule type" value="Genomic_DNA"/>
</dbReference>
<comment type="catalytic activity">
    <reaction evidence="6">
        <text>adenosine(37) in tRNA1(Val) + S-adenosyl-L-methionine = N(6)-methyladenosine(37) in tRNA1(Val) + S-adenosyl-L-homocysteine + H(+)</text>
        <dbReference type="Rhea" id="RHEA:43160"/>
        <dbReference type="Rhea" id="RHEA-COMP:10369"/>
        <dbReference type="Rhea" id="RHEA-COMP:10370"/>
        <dbReference type="ChEBI" id="CHEBI:15378"/>
        <dbReference type="ChEBI" id="CHEBI:57856"/>
        <dbReference type="ChEBI" id="CHEBI:59789"/>
        <dbReference type="ChEBI" id="CHEBI:74411"/>
        <dbReference type="ChEBI" id="CHEBI:74449"/>
        <dbReference type="EC" id="2.1.1.223"/>
    </reaction>
</comment>
<keyword evidence="3 6" id="KW-0808">Transferase</keyword>
<comment type="subcellular location">
    <subcellularLocation>
        <location evidence="6">Cytoplasm</location>
    </subcellularLocation>
</comment>
<evidence type="ECO:0000256" key="3">
    <source>
        <dbReference type="ARBA" id="ARBA00022679"/>
    </source>
</evidence>
<evidence type="ECO:0000256" key="6">
    <source>
        <dbReference type="HAMAP-Rule" id="MF_01872"/>
    </source>
</evidence>